<dbReference type="EMBL" id="BPQB01000011">
    <property type="protein sequence ID" value="GJE88948.1"/>
    <property type="molecule type" value="Genomic_DNA"/>
</dbReference>
<dbReference type="Gene3D" id="1.10.443.10">
    <property type="entry name" value="Intergrase catalytic core"/>
    <property type="match status" value="1"/>
</dbReference>
<evidence type="ECO:0000313" key="4">
    <source>
        <dbReference type="Proteomes" id="UP000703269"/>
    </source>
</evidence>
<organism evidence="3 4">
    <name type="scientific">Phanerochaete sordida</name>
    <dbReference type="NCBI Taxonomy" id="48140"/>
    <lineage>
        <taxon>Eukaryota</taxon>
        <taxon>Fungi</taxon>
        <taxon>Dikarya</taxon>
        <taxon>Basidiomycota</taxon>
        <taxon>Agaricomycotina</taxon>
        <taxon>Agaricomycetes</taxon>
        <taxon>Polyporales</taxon>
        <taxon>Phanerochaetaceae</taxon>
        <taxon>Phanerochaete</taxon>
    </lineage>
</organism>
<dbReference type="GO" id="GO:0015074">
    <property type="term" value="P:DNA integration"/>
    <property type="evidence" value="ECO:0007669"/>
    <property type="project" value="InterPro"/>
</dbReference>
<name>A0A9P3LC97_9APHY</name>
<dbReference type="InterPro" id="IPR011010">
    <property type="entry name" value="DNA_brk_join_enz"/>
</dbReference>
<evidence type="ECO:0000313" key="3">
    <source>
        <dbReference type="EMBL" id="GJE88948.1"/>
    </source>
</evidence>
<dbReference type="Gene3D" id="1.10.150.130">
    <property type="match status" value="1"/>
</dbReference>
<dbReference type="OrthoDB" id="3254696at2759"/>
<dbReference type="SUPFAM" id="SSF47823">
    <property type="entry name" value="lambda integrase-like, N-terminal domain"/>
    <property type="match status" value="1"/>
</dbReference>
<dbReference type="GO" id="GO:0006310">
    <property type="term" value="P:DNA recombination"/>
    <property type="evidence" value="ECO:0007669"/>
    <property type="project" value="UniProtKB-KW"/>
</dbReference>
<dbReference type="InterPro" id="IPR052925">
    <property type="entry name" value="Phage_Integrase-like_Recomb"/>
</dbReference>
<sequence>MLSTLASAHSLRDAASYGAGIRKFHIFCDIFSVPEADRLPASFALLNSFALWAAADPIRTDLSAYEDIHFEAIAPATVRKYLSAVSAWHIAQGWPTPLSAADHARINWHLRGLERLQGSRRRPPRPPITLQMLAALRADLDLSDPFNACVWAIAACAFWGLMRFGELTVKSRAAFDPGKHLTRGDADYAFDLDGKPFFRLNLREAKTAQPGEVQQVYLTEQGVLCPHRALRNLAAVVPAGADDPLFSWRDRRGCVRPMVRDRALQRINTILGRRGWGTTFGHSFRIGGASFMLGQGVSPEVVRILGRWRSLAYEAYIRAFEQVSSRHVAHLSERYGL</sequence>
<proteinExistence type="predicted"/>
<keyword evidence="1" id="KW-0238">DNA-binding</keyword>
<dbReference type="InterPro" id="IPR013762">
    <property type="entry name" value="Integrase-like_cat_sf"/>
</dbReference>
<accession>A0A9P3LC97</accession>
<dbReference type="PANTHER" id="PTHR34605">
    <property type="entry name" value="PHAGE_INTEGRASE DOMAIN-CONTAINING PROTEIN"/>
    <property type="match status" value="1"/>
</dbReference>
<protein>
    <submittedName>
        <fullName evidence="3">DNA breaking-rejoining enzyme</fullName>
    </submittedName>
</protein>
<reference evidence="3 4" key="1">
    <citation type="submission" date="2021-08" db="EMBL/GenBank/DDBJ databases">
        <title>Draft Genome Sequence of Phanerochaete sordida strain YK-624.</title>
        <authorList>
            <person name="Mori T."/>
            <person name="Dohra H."/>
            <person name="Suzuki T."/>
            <person name="Kawagishi H."/>
            <person name="Hirai H."/>
        </authorList>
    </citation>
    <scope>NUCLEOTIDE SEQUENCE [LARGE SCALE GENOMIC DNA]</scope>
    <source>
        <strain evidence="3 4">YK-624</strain>
    </source>
</reference>
<keyword evidence="4" id="KW-1185">Reference proteome</keyword>
<dbReference type="Proteomes" id="UP000703269">
    <property type="component" value="Unassembled WGS sequence"/>
</dbReference>
<dbReference type="AlphaFoldDB" id="A0A9P3LC97"/>
<dbReference type="GO" id="GO:0003677">
    <property type="term" value="F:DNA binding"/>
    <property type="evidence" value="ECO:0007669"/>
    <property type="project" value="UniProtKB-KW"/>
</dbReference>
<comment type="caution">
    <text evidence="3">The sequence shown here is derived from an EMBL/GenBank/DDBJ whole genome shotgun (WGS) entry which is preliminary data.</text>
</comment>
<dbReference type="PANTHER" id="PTHR34605:SF3">
    <property type="entry name" value="P CELL-TYPE AGGLUTINATION PROTEIN MAP4-LIKE-RELATED"/>
    <property type="match status" value="1"/>
</dbReference>
<dbReference type="InterPro" id="IPR010998">
    <property type="entry name" value="Integrase_recombinase_N"/>
</dbReference>
<evidence type="ECO:0000256" key="1">
    <source>
        <dbReference type="ARBA" id="ARBA00023125"/>
    </source>
</evidence>
<evidence type="ECO:0000256" key="2">
    <source>
        <dbReference type="ARBA" id="ARBA00023172"/>
    </source>
</evidence>
<dbReference type="SUPFAM" id="SSF56349">
    <property type="entry name" value="DNA breaking-rejoining enzymes"/>
    <property type="match status" value="1"/>
</dbReference>
<gene>
    <name evidence="3" type="ORF">PsYK624_050360</name>
</gene>
<keyword evidence="2" id="KW-0233">DNA recombination</keyword>